<gene>
    <name evidence="3" type="ORF">BHR79_03750</name>
    <name evidence="4" type="ORF">EFE40_07110</name>
    <name evidence="5" type="ORF">SAMN04515625_2068</name>
</gene>
<evidence type="ECO:0000313" key="3">
    <source>
        <dbReference type="EMBL" id="APH38687.1"/>
    </source>
</evidence>
<dbReference type="Proteomes" id="UP000267921">
    <property type="component" value="Unassembled WGS sequence"/>
</dbReference>
<accession>A0A1L3Q1E6</accession>
<dbReference type="AlphaFoldDB" id="A0A1L3Q1E6"/>
<dbReference type="EMBL" id="CP017921">
    <property type="protein sequence ID" value="APH38687.1"/>
    <property type="molecule type" value="Genomic_DNA"/>
</dbReference>
<evidence type="ECO:0000313" key="8">
    <source>
        <dbReference type="Proteomes" id="UP000267921"/>
    </source>
</evidence>
<keyword evidence="2" id="KW-0368">Histidine biosynthesis</keyword>
<reference evidence="3 6" key="1">
    <citation type="submission" date="2016-10" db="EMBL/GenBank/DDBJ databases">
        <title>Methanohalophilus halophilus.</title>
        <authorList>
            <person name="L'haridon S."/>
        </authorList>
    </citation>
    <scope>NUCLEOTIDE SEQUENCE [LARGE SCALE GENOMIC DNA]</scope>
    <source>
        <strain evidence="3 6">Z-7982</strain>
    </source>
</reference>
<dbReference type="PANTHER" id="PTHR43090:SF2">
    <property type="entry name" value="1-(5-PHOSPHORIBOSYL)-5-[(5-PHOSPHORIBOSYLAMINO)METHYLIDENEAMINO] IMIDAZOLE-4-CARBOXAMIDE ISOMERASE"/>
    <property type="match status" value="1"/>
</dbReference>
<dbReference type="GO" id="GO:0003949">
    <property type="term" value="F:1-(5-phosphoribosyl)-5-[(5-phosphoribosylamino)methylideneamino]imidazole-4-carboxamide isomerase activity"/>
    <property type="evidence" value="ECO:0007669"/>
    <property type="project" value="InterPro"/>
</dbReference>
<name>A0A1L3Q1E6_9EURY</name>
<dbReference type="STRING" id="2177.BHR79_03750"/>
<dbReference type="Gene3D" id="3.20.20.70">
    <property type="entry name" value="Aldolase class I"/>
    <property type="match status" value="1"/>
</dbReference>
<evidence type="ECO:0000313" key="4">
    <source>
        <dbReference type="EMBL" id="RNI08312.1"/>
    </source>
</evidence>
<reference evidence="5 7" key="2">
    <citation type="submission" date="2016-10" db="EMBL/GenBank/DDBJ databases">
        <authorList>
            <person name="de Groot N.N."/>
        </authorList>
    </citation>
    <scope>NUCLEOTIDE SEQUENCE [LARGE SCALE GENOMIC DNA]</scope>
    <source>
        <strain evidence="5 7">Z-7982</strain>
    </source>
</reference>
<dbReference type="GO" id="GO:0005737">
    <property type="term" value="C:cytoplasm"/>
    <property type="evidence" value="ECO:0007669"/>
    <property type="project" value="TreeGrafter"/>
</dbReference>
<dbReference type="Proteomes" id="UP000198669">
    <property type="component" value="Unassembled WGS sequence"/>
</dbReference>
<keyword evidence="6" id="KW-1185">Reference proteome</keyword>
<dbReference type="InterPro" id="IPR006062">
    <property type="entry name" value="His_biosynth"/>
</dbReference>
<dbReference type="OrthoDB" id="146815at2157"/>
<dbReference type="GO" id="GO:0000105">
    <property type="term" value="P:L-histidine biosynthetic process"/>
    <property type="evidence" value="ECO:0007669"/>
    <property type="project" value="UniProtKB-KW"/>
</dbReference>
<reference evidence="4 8" key="3">
    <citation type="submission" date="2018-10" db="EMBL/GenBank/DDBJ databases">
        <title>Cultivation of a novel Methanohalophilus strain from Kebrit Deep of the Red Sea and a genomic comparison of members of the genus Methanohalophilus.</title>
        <authorList>
            <person name="Guan Y."/>
            <person name="Ngugi D.K."/>
            <person name="Stingl U."/>
        </authorList>
    </citation>
    <scope>NUCLEOTIDE SEQUENCE [LARGE SCALE GENOMIC DNA]</scope>
    <source>
        <strain evidence="4 8">DSM 3094</strain>
    </source>
</reference>
<dbReference type="KEGG" id="mhaz:BHR79_03750"/>
<dbReference type="EMBL" id="RJJG01000005">
    <property type="protein sequence ID" value="RNI08312.1"/>
    <property type="molecule type" value="Genomic_DNA"/>
</dbReference>
<dbReference type="EMBL" id="FNMU01000008">
    <property type="protein sequence ID" value="SDX01514.1"/>
    <property type="molecule type" value="Genomic_DNA"/>
</dbReference>
<keyword evidence="3" id="KW-0413">Isomerase</keyword>
<dbReference type="InterPro" id="IPR011060">
    <property type="entry name" value="RibuloseP-bd_barrel"/>
</dbReference>
<dbReference type="Proteomes" id="UP000186879">
    <property type="component" value="Chromosome"/>
</dbReference>
<dbReference type="GO" id="GO:0000162">
    <property type="term" value="P:L-tryptophan biosynthetic process"/>
    <property type="evidence" value="ECO:0007669"/>
    <property type="project" value="TreeGrafter"/>
</dbReference>
<evidence type="ECO:0000313" key="6">
    <source>
        <dbReference type="Proteomes" id="UP000186879"/>
    </source>
</evidence>
<dbReference type="RefSeq" id="WP_072561140.1">
    <property type="nucleotide sequence ID" value="NZ_CP017921.1"/>
</dbReference>
<organism evidence="3 6">
    <name type="scientific">Methanohalophilus halophilus</name>
    <dbReference type="NCBI Taxonomy" id="2177"/>
    <lineage>
        <taxon>Archaea</taxon>
        <taxon>Methanobacteriati</taxon>
        <taxon>Methanobacteriota</taxon>
        <taxon>Stenosarchaea group</taxon>
        <taxon>Methanomicrobia</taxon>
        <taxon>Methanosarcinales</taxon>
        <taxon>Methanosarcinaceae</taxon>
        <taxon>Methanohalophilus</taxon>
    </lineage>
</organism>
<comment type="similarity">
    <text evidence="1 2">Belongs to the HisA/HisF family.</text>
</comment>
<dbReference type="GeneID" id="30582848"/>
<dbReference type="PANTHER" id="PTHR43090">
    <property type="entry name" value="1-(5-PHOSPHORIBOSYL)-5-[(5-PHOSPHORIBOSYLAMINO)METHYLIDENEAMINO] IMIDAZOLE-4-CARBOXAMIDE ISOMERASE"/>
    <property type="match status" value="1"/>
</dbReference>
<dbReference type="Pfam" id="PF00977">
    <property type="entry name" value="His_biosynth"/>
    <property type="match status" value="1"/>
</dbReference>
<evidence type="ECO:0000256" key="1">
    <source>
        <dbReference type="ARBA" id="ARBA00009667"/>
    </source>
</evidence>
<proteinExistence type="inferred from homology"/>
<dbReference type="InterPro" id="IPR013785">
    <property type="entry name" value="Aldolase_TIM"/>
</dbReference>
<evidence type="ECO:0000313" key="5">
    <source>
        <dbReference type="EMBL" id="SDX01514.1"/>
    </source>
</evidence>
<protein>
    <submittedName>
        <fullName evidence="3">Phosphoribosylformimino-5-aminoimidazole carboxamide ribotide isomerase</fullName>
    </submittedName>
</protein>
<evidence type="ECO:0000313" key="7">
    <source>
        <dbReference type="Proteomes" id="UP000198669"/>
    </source>
</evidence>
<dbReference type="CDD" id="cd04723">
    <property type="entry name" value="HisA_HisF"/>
    <property type="match status" value="1"/>
</dbReference>
<sequence>MFRIVFVLDIYNGIAVHARGGDRKNYQAVHLSSQVCEISSPCGIIETLNPREVYIADLNILQGEGKNKENIDELKSLSSKSNVMLDVGVERQEDADKWLRIADTLVLGTETASMDVIRKLAARHPGRISVSIDRKNGQLLSKSSDIPENPNLAIEIFNELPLKDIIYLDLDRVGTSSGMDIDMLSRLAKISCHPLLLGGGVRDMTDIAELKNAGISGALVATAVHKQVIPVKQLR</sequence>
<dbReference type="InterPro" id="IPR044524">
    <property type="entry name" value="Isoase_HisA-like"/>
</dbReference>
<dbReference type="SUPFAM" id="SSF51366">
    <property type="entry name" value="Ribulose-phoshate binding barrel"/>
    <property type="match status" value="1"/>
</dbReference>
<evidence type="ECO:0000256" key="2">
    <source>
        <dbReference type="RuleBase" id="RU003657"/>
    </source>
</evidence>
<keyword evidence="2" id="KW-0028">Amino-acid biosynthesis</keyword>